<dbReference type="SUPFAM" id="SSF103473">
    <property type="entry name" value="MFS general substrate transporter"/>
    <property type="match status" value="1"/>
</dbReference>
<dbReference type="InterPro" id="IPR011701">
    <property type="entry name" value="MFS"/>
</dbReference>
<evidence type="ECO:0000256" key="1">
    <source>
        <dbReference type="ARBA" id="ARBA00004141"/>
    </source>
</evidence>
<dbReference type="Gene3D" id="1.20.1250.20">
    <property type="entry name" value="MFS general substrate transporter like domains"/>
    <property type="match status" value="1"/>
</dbReference>
<comment type="subcellular location">
    <subcellularLocation>
        <location evidence="1">Membrane</location>
        <topology evidence="1">Multi-pass membrane protein</topology>
    </subcellularLocation>
</comment>
<dbReference type="Pfam" id="PF07690">
    <property type="entry name" value="MFS_1"/>
    <property type="match status" value="1"/>
</dbReference>
<keyword evidence="2" id="KW-0813">Transport</keyword>
<dbReference type="PANTHER" id="PTHR23506:SF26">
    <property type="entry name" value="MFS-TYPE TRANSPORTER SLC18B1"/>
    <property type="match status" value="1"/>
</dbReference>
<keyword evidence="5 6" id="KW-0472">Membrane</keyword>
<sequence>MFVAGISVGGACSILFGLLNKCPSGELFVIMCFACRTVEALGIAGLLTASFAIISNEFPNHVATVFGTLETASGIGLMVGPAIGGLLYQIGGYGPPFYVVGSLILLNGALTFKYLPETHNPPEPRKQGALKLLTSVSVWVSMVIVLCVSSGISFT</sequence>
<comment type="caution">
    <text evidence="8">The sequence shown here is derived from an EMBL/GenBank/DDBJ whole genome shotgun (WGS) entry which is preliminary data.</text>
</comment>
<feature type="transmembrane region" description="Helical" evidence="6">
    <location>
        <begin position="27"/>
        <end position="54"/>
    </location>
</feature>
<keyword evidence="4 6" id="KW-1133">Transmembrane helix</keyword>
<dbReference type="PANTHER" id="PTHR23506">
    <property type="entry name" value="GH10249P"/>
    <property type="match status" value="1"/>
</dbReference>
<evidence type="ECO:0000256" key="4">
    <source>
        <dbReference type="ARBA" id="ARBA00022989"/>
    </source>
</evidence>
<evidence type="ECO:0000256" key="2">
    <source>
        <dbReference type="ARBA" id="ARBA00022448"/>
    </source>
</evidence>
<evidence type="ECO:0000259" key="7">
    <source>
        <dbReference type="PROSITE" id="PS50850"/>
    </source>
</evidence>
<evidence type="ECO:0000256" key="5">
    <source>
        <dbReference type="ARBA" id="ARBA00023136"/>
    </source>
</evidence>
<evidence type="ECO:0000313" key="9">
    <source>
        <dbReference type="Proteomes" id="UP000271974"/>
    </source>
</evidence>
<feature type="transmembrane region" description="Helical" evidence="6">
    <location>
        <begin position="136"/>
        <end position="154"/>
    </location>
</feature>
<dbReference type="InterPro" id="IPR020846">
    <property type="entry name" value="MFS_dom"/>
</dbReference>
<dbReference type="EMBL" id="RQTK01000600">
    <property type="protein sequence ID" value="RUS77196.1"/>
    <property type="molecule type" value="Genomic_DNA"/>
</dbReference>
<dbReference type="GO" id="GO:0016020">
    <property type="term" value="C:membrane"/>
    <property type="evidence" value="ECO:0007669"/>
    <property type="project" value="UniProtKB-SubCell"/>
</dbReference>
<protein>
    <recommendedName>
        <fullName evidence="7">Major facilitator superfamily (MFS) profile domain-containing protein</fullName>
    </recommendedName>
</protein>
<accession>A0A433T6J4</accession>
<feature type="non-terminal residue" evidence="8">
    <location>
        <position position="155"/>
    </location>
</feature>
<dbReference type="AlphaFoldDB" id="A0A433T6J4"/>
<evidence type="ECO:0000256" key="6">
    <source>
        <dbReference type="SAM" id="Phobius"/>
    </source>
</evidence>
<evidence type="ECO:0000313" key="8">
    <source>
        <dbReference type="EMBL" id="RUS77196.1"/>
    </source>
</evidence>
<proteinExistence type="predicted"/>
<reference evidence="8 9" key="1">
    <citation type="submission" date="2019-01" db="EMBL/GenBank/DDBJ databases">
        <title>A draft genome assembly of the solar-powered sea slug Elysia chlorotica.</title>
        <authorList>
            <person name="Cai H."/>
            <person name="Li Q."/>
            <person name="Fang X."/>
            <person name="Li J."/>
            <person name="Curtis N.E."/>
            <person name="Altenburger A."/>
            <person name="Shibata T."/>
            <person name="Feng M."/>
            <person name="Maeda T."/>
            <person name="Schwartz J.A."/>
            <person name="Shigenobu S."/>
            <person name="Lundholm N."/>
            <person name="Nishiyama T."/>
            <person name="Yang H."/>
            <person name="Hasebe M."/>
            <person name="Li S."/>
            <person name="Pierce S.K."/>
            <person name="Wang J."/>
        </authorList>
    </citation>
    <scope>NUCLEOTIDE SEQUENCE [LARGE SCALE GENOMIC DNA]</scope>
    <source>
        <strain evidence="8">EC2010</strain>
        <tissue evidence="8">Whole organism of an adult</tissue>
    </source>
</reference>
<organism evidence="8 9">
    <name type="scientific">Elysia chlorotica</name>
    <name type="common">Eastern emerald elysia</name>
    <name type="synonym">Sea slug</name>
    <dbReference type="NCBI Taxonomy" id="188477"/>
    <lineage>
        <taxon>Eukaryota</taxon>
        <taxon>Metazoa</taxon>
        <taxon>Spiralia</taxon>
        <taxon>Lophotrochozoa</taxon>
        <taxon>Mollusca</taxon>
        <taxon>Gastropoda</taxon>
        <taxon>Heterobranchia</taxon>
        <taxon>Euthyneura</taxon>
        <taxon>Panpulmonata</taxon>
        <taxon>Sacoglossa</taxon>
        <taxon>Placobranchoidea</taxon>
        <taxon>Plakobranchidae</taxon>
        <taxon>Elysia</taxon>
    </lineage>
</organism>
<dbReference type="PROSITE" id="PS50850">
    <property type="entry name" value="MFS"/>
    <property type="match status" value="1"/>
</dbReference>
<feature type="domain" description="Major facilitator superfamily (MFS) profile" evidence="7">
    <location>
        <begin position="1"/>
        <end position="155"/>
    </location>
</feature>
<keyword evidence="3 6" id="KW-0812">Transmembrane</keyword>
<dbReference type="OrthoDB" id="497880at2759"/>
<dbReference type="GO" id="GO:0022857">
    <property type="term" value="F:transmembrane transporter activity"/>
    <property type="evidence" value="ECO:0007669"/>
    <property type="project" value="InterPro"/>
</dbReference>
<keyword evidence="9" id="KW-1185">Reference proteome</keyword>
<dbReference type="Proteomes" id="UP000271974">
    <property type="component" value="Unassembled WGS sequence"/>
</dbReference>
<dbReference type="STRING" id="188477.A0A433T6J4"/>
<dbReference type="InterPro" id="IPR036259">
    <property type="entry name" value="MFS_trans_sf"/>
</dbReference>
<gene>
    <name evidence="8" type="ORF">EGW08_015023</name>
</gene>
<feature type="transmembrane region" description="Helical" evidence="6">
    <location>
        <begin position="96"/>
        <end position="115"/>
    </location>
</feature>
<evidence type="ECO:0000256" key="3">
    <source>
        <dbReference type="ARBA" id="ARBA00022692"/>
    </source>
</evidence>
<dbReference type="InterPro" id="IPR050930">
    <property type="entry name" value="MFS_Vesicular_Transporter"/>
</dbReference>
<name>A0A433T6J4_ELYCH</name>
<feature type="transmembrane region" description="Helical" evidence="6">
    <location>
        <begin position="66"/>
        <end position="90"/>
    </location>
</feature>